<keyword evidence="9" id="KW-0862">Zinc</keyword>
<dbReference type="InterPro" id="IPR036398">
    <property type="entry name" value="CA_dom_sf"/>
</dbReference>
<comment type="subunit">
    <text evidence="3">Interacts with SLC4A4.</text>
</comment>
<dbReference type="GeneID" id="115456743"/>
<dbReference type="FunCoup" id="A0A6P7WLH0">
    <property type="interactions" value="163"/>
</dbReference>
<keyword evidence="7" id="KW-0472">Membrane</keyword>
<sequence length="316" mass="35971">MQPLLLILCFSLHIFNTATGASWCYNSQTGSSANCLGPDDWKKVNTQCDGTKQSPIDIDTKTAIYDDQLIPFQFHGYETPYLWNLTNDGHSAKMIPNGNLWITGGNLSRSYKVQQLHLHWGDEQNDGAEHTINKERNPMELHIVHMSNSNAKQDDAMEKPGGLAVLGFLYKKDDSDSANENYKPFIDALKKIPFKGNIISLDKLQLNSIIPELNKLSRYYRYEGSLTTPNCSEGVIWTIFEETIPLSKTQLRTFFQNLYFPPSGNEDPKHMSMNHRPTQNFNQRKLYTSNGEAVLPQCRVLLTTVLIIFFMTFVCC</sequence>
<accession>A0A6P7WLH0</accession>
<feature type="chain" id="PRO_5028279605" description="Carbonic anhydrase 4" evidence="17">
    <location>
        <begin position="21"/>
        <end position="316"/>
    </location>
</feature>
<dbReference type="KEGG" id="muo:115456743"/>
<name>A0A6P7WLH0_9AMPH</name>
<dbReference type="GO" id="GO:0008270">
    <property type="term" value="F:zinc ion binding"/>
    <property type="evidence" value="ECO:0007669"/>
    <property type="project" value="InterPro"/>
</dbReference>
<comment type="similarity">
    <text evidence="2">Belongs to the alpha-carbonic anhydrase family.</text>
</comment>
<dbReference type="GO" id="GO:0098552">
    <property type="term" value="C:side of membrane"/>
    <property type="evidence" value="ECO:0007669"/>
    <property type="project" value="UniProtKB-KW"/>
</dbReference>
<organism evidence="19 20">
    <name type="scientific">Microcaecilia unicolor</name>
    <dbReference type="NCBI Taxonomy" id="1415580"/>
    <lineage>
        <taxon>Eukaryota</taxon>
        <taxon>Metazoa</taxon>
        <taxon>Chordata</taxon>
        <taxon>Craniata</taxon>
        <taxon>Vertebrata</taxon>
        <taxon>Euteleostomi</taxon>
        <taxon>Amphibia</taxon>
        <taxon>Gymnophiona</taxon>
        <taxon>Siphonopidae</taxon>
        <taxon>Microcaecilia</taxon>
    </lineage>
</organism>
<proteinExistence type="inferred from homology"/>
<feature type="signal peptide" evidence="17">
    <location>
        <begin position="1"/>
        <end position="20"/>
    </location>
</feature>
<keyword evidence="19" id="KW-1185">Reference proteome</keyword>
<evidence type="ECO:0000256" key="6">
    <source>
        <dbReference type="ARBA" id="ARBA00022475"/>
    </source>
</evidence>
<feature type="domain" description="Alpha-carbonic anhydrase" evidence="18">
    <location>
        <begin position="21"/>
        <end position="290"/>
    </location>
</feature>
<evidence type="ECO:0000256" key="8">
    <source>
        <dbReference type="ARBA" id="ARBA00022723"/>
    </source>
</evidence>
<evidence type="ECO:0000256" key="11">
    <source>
        <dbReference type="ARBA" id="ARBA00023239"/>
    </source>
</evidence>
<evidence type="ECO:0000313" key="20">
    <source>
        <dbReference type="RefSeq" id="XP_030041871.1"/>
    </source>
</evidence>
<dbReference type="AlphaFoldDB" id="A0A6P7WLH0"/>
<comment type="subcellular location">
    <subcellularLocation>
        <location evidence="1">Cell membrane</location>
        <topology evidence="1">Lipid-anchor</topology>
        <topology evidence="1">GPI-anchor</topology>
    </subcellularLocation>
</comment>
<keyword evidence="6" id="KW-1003">Cell membrane</keyword>
<evidence type="ECO:0000256" key="4">
    <source>
        <dbReference type="ARBA" id="ARBA00012925"/>
    </source>
</evidence>
<dbReference type="CTD" id="762"/>
<evidence type="ECO:0000256" key="10">
    <source>
        <dbReference type="ARBA" id="ARBA00023180"/>
    </source>
</evidence>
<dbReference type="SUPFAM" id="SSF51069">
    <property type="entry name" value="Carbonic anhydrase"/>
    <property type="match status" value="1"/>
</dbReference>
<dbReference type="Gene3D" id="3.10.200.10">
    <property type="entry name" value="Alpha carbonic anhydrase"/>
    <property type="match status" value="1"/>
</dbReference>
<evidence type="ECO:0000256" key="12">
    <source>
        <dbReference type="ARBA" id="ARBA00023288"/>
    </source>
</evidence>
<comment type="catalytic activity">
    <reaction evidence="16">
        <text>hydrogencarbonate + H(+) = CO2 + H2O</text>
        <dbReference type="Rhea" id="RHEA:10748"/>
        <dbReference type="ChEBI" id="CHEBI:15377"/>
        <dbReference type="ChEBI" id="CHEBI:15378"/>
        <dbReference type="ChEBI" id="CHEBI:16526"/>
        <dbReference type="ChEBI" id="CHEBI:17544"/>
        <dbReference type="EC" id="4.2.1.1"/>
    </reaction>
    <physiologicalReaction direction="left-to-right" evidence="16">
        <dbReference type="Rhea" id="RHEA:10749"/>
    </physiologicalReaction>
    <physiologicalReaction direction="right-to-left" evidence="16">
        <dbReference type="Rhea" id="RHEA:10750"/>
    </physiologicalReaction>
</comment>
<gene>
    <name evidence="20" type="primary">CA4</name>
</gene>
<evidence type="ECO:0000256" key="17">
    <source>
        <dbReference type="SAM" id="SignalP"/>
    </source>
</evidence>
<reference evidence="20" key="1">
    <citation type="submission" date="2025-08" db="UniProtKB">
        <authorList>
            <consortium name="RefSeq"/>
        </authorList>
    </citation>
    <scope>IDENTIFICATION</scope>
</reference>
<keyword evidence="8" id="KW-0479">Metal-binding</keyword>
<dbReference type="InterPro" id="IPR001148">
    <property type="entry name" value="CA_dom"/>
</dbReference>
<dbReference type="SMART" id="SM01057">
    <property type="entry name" value="Carb_anhydrase"/>
    <property type="match status" value="1"/>
</dbReference>
<evidence type="ECO:0000313" key="19">
    <source>
        <dbReference type="Proteomes" id="UP000515156"/>
    </source>
</evidence>
<evidence type="ECO:0000256" key="16">
    <source>
        <dbReference type="ARBA" id="ARBA00049061"/>
    </source>
</evidence>
<dbReference type="PROSITE" id="PS51144">
    <property type="entry name" value="ALPHA_CA_2"/>
    <property type="match status" value="1"/>
</dbReference>
<protein>
    <recommendedName>
        <fullName evidence="5">Carbonic anhydrase 4</fullName>
        <ecNumber evidence="4">4.2.1.1</ecNumber>
    </recommendedName>
    <alternativeName>
        <fullName evidence="14">Carbonate dehydratase IV</fullName>
    </alternativeName>
    <alternativeName>
        <fullName evidence="13">Carbonic anhydrase IV</fullName>
    </alternativeName>
</protein>
<evidence type="ECO:0000256" key="2">
    <source>
        <dbReference type="ARBA" id="ARBA00010718"/>
    </source>
</evidence>
<evidence type="ECO:0000259" key="18">
    <source>
        <dbReference type="PROSITE" id="PS51144"/>
    </source>
</evidence>
<evidence type="ECO:0000256" key="1">
    <source>
        <dbReference type="ARBA" id="ARBA00004609"/>
    </source>
</evidence>
<comment type="function">
    <text evidence="15">Catalyzes the reversible hydration of carbon dioxide into bicarbonate and protons and thus is essential to maintaining intracellular and extracellular pH. May stimulate the sodium/bicarbonate transporter activity of SLC4A4 that acts in pH homeostasis. It is essential for acid overload removal from the retina and retina epithelium, and acid release in the choriocapillaris in the choroid.</text>
</comment>
<dbReference type="Proteomes" id="UP000515156">
    <property type="component" value="Chromosome 13"/>
</dbReference>
<dbReference type="Pfam" id="PF00194">
    <property type="entry name" value="Carb_anhydrase"/>
    <property type="match status" value="1"/>
</dbReference>
<keyword evidence="12" id="KW-0449">Lipoprotein</keyword>
<evidence type="ECO:0000256" key="7">
    <source>
        <dbReference type="ARBA" id="ARBA00022622"/>
    </source>
</evidence>
<keyword evidence="17" id="KW-0732">Signal</keyword>
<dbReference type="OrthoDB" id="429145at2759"/>
<dbReference type="PANTHER" id="PTHR18952">
    <property type="entry name" value="CARBONIC ANHYDRASE"/>
    <property type="match status" value="1"/>
</dbReference>
<dbReference type="InParanoid" id="A0A6P7WLH0"/>
<dbReference type="GO" id="GO:0004089">
    <property type="term" value="F:carbonate dehydratase activity"/>
    <property type="evidence" value="ECO:0007669"/>
    <property type="project" value="UniProtKB-EC"/>
</dbReference>
<dbReference type="PANTHER" id="PTHR18952:SF95">
    <property type="entry name" value="CARBONIC ANHYDRASE 4"/>
    <property type="match status" value="1"/>
</dbReference>
<dbReference type="InterPro" id="IPR023561">
    <property type="entry name" value="Carbonic_anhydrase_a-class"/>
</dbReference>
<keyword evidence="11" id="KW-0456">Lyase</keyword>
<evidence type="ECO:0000256" key="3">
    <source>
        <dbReference type="ARBA" id="ARBA00011736"/>
    </source>
</evidence>
<dbReference type="RefSeq" id="XP_030041871.1">
    <property type="nucleotide sequence ID" value="XM_030186011.1"/>
</dbReference>
<keyword evidence="7" id="KW-0336">GPI-anchor</keyword>
<evidence type="ECO:0000256" key="5">
    <source>
        <dbReference type="ARBA" id="ARBA00014205"/>
    </source>
</evidence>
<evidence type="ECO:0000256" key="14">
    <source>
        <dbReference type="ARBA" id="ARBA00032355"/>
    </source>
</evidence>
<evidence type="ECO:0000256" key="9">
    <source>
        <dbReference type="ARBA" id="ARBA00022833"/>
    </source>
</evidence>
<dbReference type="FunFam" id="3.10.200.10:FF:000003">
    <property type="entry name" value="Carbonic anhydrase 12"/>
    <property type="match status" value="1"/>
</dbReference>
<dbReference type="GO" id="GO:0005886">
    <property type="term" value="C:plasma membrane"/>
    <property type="evidence" value="ECO:0007669"/>
    <property type="project" value="UniProtKB-SubCell"/>
</dbReference>
<evidence type="ECO:0000256" key="13">
    <source>
        <dbReference type="ARBA" id="ARBA00032271"/>
    </source>
</evidence>
<keyword evidence="10" id="KW-0325">Glycoprotein</keyword>
<evidence type="ECO:0000256" key="15">
    <source>
        <dbReference type="ARBA" id="ARBA00045603"/>
    </source>
</evidence>
<dbReference type="EC" id="4.2.1.1" evidence="4"/>